<evidence type="ECO:0000313" key="9">
    <source>
        <dbReference type="EMBL" id="APT56122.1"/>
    </source>
</evidence>
<feature type="transmembrane region" description="Helical" evidence="7">
    <location>
        <begin position="465"/>
        <end position="483"/>
    </location>
</feature>
<dbReference type="InterPro" id="IPR036721">
    <property type="entry name" value="RCK_C_sf"/>
</dbReference>
<dbReference type="STRING" id="257708.RGI145_02335"/>
<dbReference type="AlphaFoldDB" id="A0A1L7ABE1"/>
<evidence type="ECO:0000256" key="2">
    <source>
        <dbReference type="ARBA" id="ARBA00022448"/>
    </source>
</evidence>
<dbReference type="InterPro" id="IPR006037">
    <property type="entry name" value="RCK_C"/>
</dbReference>
<dbReference type="PROSITE" id="PS01271">
    <property type="entry name" value="NA_SULFATE"/>
    <property type="match status" value="1"/>
</dbReference>
<feature type="transmembrane region" description="Helical" evidence="7">
    <location>
        <begin position="550"/>
        <end position="568"/>
    </location>
</feature>
<feature type="transmembrane region" description="Helical" evidence="7">
    <location>
        <begin position="29"/>
        <end position="50"/>
    </location>
</feature>
<evidence type="ECO:0000256" key="1">
    <source>
        <dbReference type="ARBA" id="ARBA00004141"/>
    </source>
</evidence>
<feature type="transmembrane region" description="Helical" evidence="7">
    <location>
        <begin position="425"/>
        <end position="453"/>
    </location>
</feature>
<dbReference type="InterPro" id="IPR004680">
    <property type="entry name" value="Cit_transptr-like_dom"/>
</dbReference>
<feature type="transmembrane region" description="Helical" evidence="7">
    <location>
        <begin position="143"/>
        <end position="161"/>
    </location>
</feature>
<comment type="subcellular location">
    <subcellularLocation>
        <location evidence="1">Membrane</location>
        <topology evidence="1">Multi-pass membrane protein</topology>
    </subcellularLocation>
</comment>
<evidence type="ECO:0000313" key="10">
    <source>
        <dbReference type="Proteomes" id="UP000185494"/>
    </source>
</evidence>
<organism evidence="9 10">
    <name type="scientific">Roseomonas gilardii</name>
    <dbReference type="NCBI Taxonomy" id="257708"/>
    <lineage>
        <taxon>Bacteria</taxon>
        <taxon>Pseudomonadati</taxon>
        <taxon>Pseudomonadota</taxon>
        <taxon>Alphaproteobacteria</taxon>
        <taxon>Acetobacterales</taxon>
        <taxon>Roseomonadaceae</taxon>
        <taxon>Roseomonas</taxon>
    </lineage>
</organism>
<dbReference type="InterPro" id="IPR051679">
    <property type="entry name" value="DASS-Related_Transporters"/>
</dbReference>
<keyword evidence="3 7" id="KW-0812">Transmembrane</keyword>
<name>A0A1L7ABE1_9PROT</name>
<keyword evidence="6 7" id="KW-0472">Membrane</keyword>
<dbReference type="Gene3D" id="3.30.70.1450">
    <property type="entry name" value="Regulator of K+ conductance, C-terminal domain"/>
    <property type="match status" value="2"/>
</dbReference>
<dbReference type="GO" id="GO:0008324">
    <property type="term" value="F:monoatomic cation transmembrane transporter activity"/>
    <property type="evidence" value="ECO:0007669"/>
    <property type="project" value="InterPro"/>
</dbReference>
<sequence length="611" mass="64312">MTAPLAMVLGLLGLAIAMFVTGRPRTDVVALLMLLLLPLTGTVTVPEALAGFGDSSVLLVAALFVVGEGLVRTGIARQLGDWLLARAHGSPTRLMALLMLIVGLTGSVMSSTGVVAIFIPVVLRICTRLGIPPGQLMMPLSTAALISGMMTLVATAPNLVVQAELTRQGLPGFGFFGFTPFGLPILLLGIGYMLLARRWLSGVPAEDGAPPGARTTLRQLVEDYRLQDRAHRLRLRAGSSLAGQRLDKLALRARHGLNVMAVERPARFGTETFSPTAETVLRAGDELLVELPATPETLAEIAQRLGLQPLPIERSDLAQRPRAVGIAEMIVTPGGELAGKSVLEAKLRSRLGLTVAGLRRGNAPVIEDMLATPLQTGDSLLVVGPWADIRRSQRGRRDLLLLNQPEDLEELTPAATRAPQALLSLAVMVVLMVSGLVPNVQAALVAGLMMLGFRCLDMDSAYRAIHWPSLVLIVGMLPFSLALQRTGAITIAADALIATVGTAGPHALLAALFALTAVTGLFISNTATAVLMTPVAIATAQETGLSPYPFAMIVALASSAAFMTPVSSPVNTLVMGPGRYRFGDFLRIGLPLAVLVMAVSVALVPLVLPLR</sequence>
<dbReference type="GO" id="GO:0005886">
    <property type="term" value="C:plasma membrane"/>
    <property type="evidence" value="ECO:0007669"/>
    <property type="project" value="TreeGrafter"/>
</dbReference>
<feature type="transmembrane region" description="Helical" evidence="7">
    <location>
        <begin position="173"/>
        <end position="195"/>
    </location>
</feature>
<keyword evidence="5 7" id="KW-1133">Transmembrane helix</keyword>
<feature type="transmembrane region" description="Helical" evidence="7">
    <location>
        <begin position="495"/>
        <end position="515"/>
    </location>
</feature>
<reference evidence="9 10" key="1">
    <citation type="submission" date="2016-05" db="EMBL/GenBank/DDBJ databases">
        <title>Complete Genome and Methylome Analysis of Psychrotrophic Bacterial Isolates from Antarctic Lake Untersee.</title>
        <authorList>
            <person name="Fomenkov A."/>
            <person name="Akimov V.N."/>
            <person name="Vasilyeva L.V."/>
            <person name="Andersen D."/>
            <person name="Vincze T."/>
            <person name="Roberts R.J."/>
        </authorList>
    </citation>
    <scope>NUCLEOTIDE SEQUENCE [LARGE SCALE GENOMIC DNA]</scope>
    <source>
        <strain evidence="9 10">U14-5</strain>
    </source>
</reference>
<dbReference type="KEGG" id="rgi:RGI145_02335"/>
<dbReference type="Proteomes" id="UP000185494">
    <property type="component" value="Chromosome 1"/>
</dbReference>
<feature type="domain" description="RCK C-terminal" evidence="8">
    <location>
        <begin position="218"/>
        <end position="307"/>
    </location>
</feature>
<evidence type="ECO:0000256" key="5">
    <source>
        <dbReference type="ARBA" id="ARBA00022989"/>
    </source>
</evidence>
<keyword evidence="4" id="KW-0677">Repeat</keyword>
<accession>A0A1L7ABE1</accession>
<keyword evidence="2" id="KW-0813">Transport</keyword>
<dbReference type="InterPro" id="IPR031312">
    <property type="entry name" value="Na/sul_symport_CS"/>
</dbReference>
<dbReference type="eggNOG" id="COG0471">
    <property type="taxonomic scope" value="Bacteria"/>
</dbReference>
<dbReference type="GO" id="GO:0006813">
    <property type="term" value="P:potassium ion transport"/>
    <property type="evidence" value="ECO:0007669"/>
    <property type="project" value="InterPro"/>
</dbReference>
<evidence type="ECO:0000259" key="8">
    <source>
        <dbReference type="PROSITE" id="PS51202"/>
    </source>
</evidence>
<feature type="transmembrane region" description="Helical" evidence="7">
    <location>
        <begin position="95"/>
        <end position="123"/>
    </location>
</feature>
<evidence type="ECO:0000256" key="4">
    <source>
        <dbReference type="ARBA" id="ARBA00022737"/>
    </source>
</evidence>
<dbReference type="Pfam" id="PF03600">
    <property type="entry name" value="CitMHS"/>
    <property type="match status" value="1"/>
</dbReference>
<evidence type="ECO:0000256" key="7">
    <source>
        <dbReference type="SAM" id="Phobius"/>
    </source>
</evidence>
<proteinExistence type="predicted"/>
<feature type="transmembrane region" description="Helical" evidence="7">
    <location>
        <begin position="588"/>
        <end position="608"/>
    </location>
</feature>
<dbReference type="EMBL" id="CP015583">
    <property type="protein sequence ID" value="APT56122.1"/>
    <property type="molecule type" value="Genomic_DNA"/>
</dbReference>
<dbReference type="SUPFAM" id="SSF116726">
    <property type="entry name" value="TrkA C-terminal domain-like"/>
    <property type="match status" value="2"/>
</dbReference>
<evidence type="ECO:0000256" key="6">
    <source>
        <dbReference type="ARBA" id="ARBA00023136"/>
    </source>
</evidence>
<protein>
    <submittedName>
        <fullName evidence="9">Citrate transporter</fullName>
    </submittedName>
</protein>
<dbReference type="Pfam" id="PF02080">
    <property type="entry name" value="TrkA_C"/>
    <property type="match status" value="2"/>
</dbReference>
<evidence type="ECO:0000256" key="3">
    <source>
        <dbReference type="ARBA" id="ARBA00022692"/>
    </source>
</evidence>
<dbReference type="PANTHER" id="PTHR43652">
    <property type="entry name" value="BASIC AMINO ACID ANTIPORTER YFCC-RELATED"/>
    <property type="match status" value="1"/>
</dbReference>
<dbReference type="RefSeq" id="WP_075797077.1">
    <property type="nucleotide sequence ID" value="NZ_CP015583.1"/>
</dbReference>
<feature type="domain" description="RCK C-terminal" evidence="8">
    <location>
        <begin position="312"/>
        <end position="398"/>
    </location>
</feature>
<feature type="transmembrane region" description="Helical" evidence="7">
    <location>
        <begin position="521"/>
        <end position="538"/>
    </location>
</feature>
<gene>
    <name evidence="9" type="ORF">RGI145_02335</name>
</gene>
<dbReference type="PANTHER" id="PTHR43652:SF1">
    <property type="entry name" value="RESPONSE REGULATOR"/>
    <property type="match status" value="1"/>
</dbReference>
<dbReference type="PROSITE" id="PS51202">
    <property type="entry name" value="RCK_C"/>
    <property type="match status" value="2"/>
</dbReference>